<dbReference type="PANTHER" id="PTHR11351">
    <property type="entry name" value="ACYL-COA DESATURASE"/>
    <property type="match status" value="1"/>
</dbReference>
<keyword evidence="5" id="KW-0276">Fatty acid metabolism</keyword>
<sequence>MFASIGEICFNRFYKPLVIIFSFYLQTMIPVWCWDEIVWNSFSIAAMARYCVNLNITRLVNSAAHKYGDQRFGKYIEARENPVVALLTGGED</sequence>
<keyword evidence="9" id="KW-0472">Membrane</keyword>
<keyword evidence="8" id="KW-0443">Lipid metabolism</keyword>
<comment type="similarity">
    <text evidence="2 11">Belongs to the fatty acid desaturase type 1 family.</text>
</comment>
<evidence type="ECO:0000313" key="12">
    <source>
        <dbReference type="EMBL" id="GBM24897.1"/>
    </source>
</evidence>
<dbReference type="AlphaFoldDB" id="A0A4Y2E806"/>
<keyword evidence="7 11" id="KW-0560">Oxidoreductase</keyword>
<keyword evidence="3 11" id="KW-0444">Lipid biosynthesis</keyword>
<dbReference type="GO" id="GO:0005789">
    <property type="term" value="C:endoplasmic reticulum membrane"/>
    <property type="evidence" value="ECO:0007669"/>
    <property type="project" value="TreeGrafter"/>
</dbReference>
<dbReference type="GO" id="GO:0004768">
    <property type="term" value="F:stearoyl-CoA 9-desaturase activity"/>
    <property type="evidence" value="ECO:0007669"/>
    <property type="project" value="TreeGrafter"/>
</dbReference>
<dbReference type="GO" id="GO:0005506">
    <property type="term" value="F:iron ion binding"/>
    <property type="evidence" value="ECO:0007669"/>
    <property type="project" value="TreeGrafter"/>
</dbReference>
<evidence type="ECO:0000256" key="9">
    <source>
        <dbReference type="ARBA" id="ARBA00023136"/>
    </source>
</evidence>
<accession>A0A4Y2E806</accession>
<dbReference type="PANTHER" id="PTHR11351:SF31">
    <property type="entry name" value="DESATURASE 1, ISOFORM A-RELATED"/>
    <property type="match status" value="1"/>
</dbReference>
<evidence type="ECO:0000256" key="6">
    <source>
        <dbReference type="ARBA" id="ARBA00022989"/>
    </source>
</evidence>
<dbReference type="GO" id="GO:0006636">
    <property type="term" value="P:unsaturated fatty acid biosynthetic process"/>
    <property type="evidence" value="ECO:0007669"/>
    <property type="project" value="TreeGrafter"/>
</dbReference>
<dbReference type="OrthoDB" id="10260134at2759"/>
<comment type="caution">
    <text evidence="12">The sequence shown here is derived from an EMBL/GenBank/DDBJ whole genome shotgun (WGS) entry which is preliminary data.</text>
</comment>
<evidence type="ECO:0000313" key="13">
    <source>
        <dbReference type="Proteomes" id="UP000499080"/>
    </source>
</evidence>
<dbReference type="Proteomes" id="UP000499080">
    <property type="component" value="Unassembled WGS sequence"/>
</dbReference>
<dbReference type="InterPro" id="IPR015876">
    <property type="entry name" value="Acyl-CoA_DS"/>
</dbReference>
<gene>
    <name evidence="12" type="ORF">AVEN_23433_1</name>
</gene>
<evidence type="ECO:0000256" key="7">
    <source>
        <dbReference type="ARBA" id="ARBA00023002"/>
    </source>
</evidence>
<protein>
    <submittedName>
        <fullName evidence="12">Uncharacterized protein</fullName>
    </submittedName>
</protein>
<keyword evidence="13" id="KW-1185">Reference proteome</keyword>
<evidence type="ECO:0000256" key="11">
    <source>
        <dbReference type="RuleBase" id="RU000581"/>
    </source>
</evidence>
<keyword evidence="6" id="KW-1133">Transmembrane helix</keyword>
<comment type="cofactor">
    <cofactor evidence="11">
        <name>Fe(2+)</name>
        <dbReference type="ChEBI" id="CHEBI:29033"/>
    </cofactor>
</comment>
<reference evidence="12 13" key="1">
    <citation type="journal article" date="2019" name="Sci. Rep.">
        <title>Orb-weaving spider Araneus ventricosus genome elucidates the spidroin gene catalogue.</title>
        <authorList>
            <person name="Kono N."/>
            <person name="Nakamura H."/>
            <person name="Ohtoshi R."/>
            <person name="Moran D.A.P."/>
            <person name="Shinohara A."/>
            <person name="Yoshida Y."/>
            <person name="Fujiwara M."/>
            <person name="Mori M."/>
            <person name="Tomita M."/>
            <person name="Arakawa K."/>
        </authorList>
    </citation>
    <scope>NUCLEOTIDE SEQUENCE [LARGE SCALE GENOMIC DNA]</scope>
</reference>
<dbReference type="PRINTS" id="PR00075">
    <property type="entry name" value="FACDDSATRASE"/>
</dbReference>
<keyword evidence="10 11" id="KW-0275">Fatty acid biosynthesis</keyword>
<comment type="subcellular location">
    <subcellularLocation>
        <location evidence="1">Membrane</location>
        <topology evidence="1">Multi-pass membrane protein</topology>
    </subcellularLocation>
</comment>
<evidence type="ECO:0000256" key="10">
    <source>
        <dbReference type="ARBA" id="ARBA00023160"/>
    </source>
</evidence>
<comment type="domain">
    <text evidence="11">The histidine box domains are involved in binding the catalytic metal ions.</text>
</comment>
<name>A0A4Y2E806_ARAVE</name>
<keyword evidence="4 11" id="KW-0812">Transmembrane</keyword>
<evidence type="ECO:0000256" key="4">
    <source>
        <dbReference type="ARBA" id="ARBA00022692"/>
    </source>
</evidence>
<evidence type="ECO:0000256" key="3">
    <source>
        <dbReference type="ARBA" id="ARBA00022516"/>
    </source>
</evidence>
<dbReference type="EMBL" id="BGPR01000528">
    <property type="protein sequence ID" value="GBM24897.1"/>
    <property type="molecule type" value="Genomic_DNA"/>
</dbReference>
<evidence type="ECO:0000256" key="2">
    <source>
        <dbReference type="ARBA" id="ARBA00009295"/>
    </source>
</evidence>
<organism evidence="12 13">
    <name type="scientific">Araneus ventricosus</name>
    <name type="common">Orbweaver spider</name>
    <name type="synonym">Epeira ventricosa</name>
    <dbReference type="NCBI Taxonomy" id="182803"/>
    <lineage>
        <taxon>Eukaryota</taxon>
        <taxon>Metazoa</taxon>
        <taxon>Ecdysozoa</taxon>
        <taxon>Arthropoda</taxon>
        <taxon>Chelicerata</taxon>
        <taxon>Arachnida</taxon>
        <taxon>Araneae</taxon>
        <taxon>Araneomorphae</taxon>
        <taxon>Entelegynae</taxon>
        <taxon>Araneoidea</taxon>
        <taxon>Araneidae</taxon>
        <taxon>Araneus</taxon>
    </lineage>
</organism>
<evidence type="ECO:0000256" key="5">
    <source>
        <dbReference type="ARBA" id="ARBA00022832"/>
    </source>
</evidence>
<evidence type="ECO:0000256" key="1">
    <source>
        <dbReference type="ARBA" id="ARBA00004141"/>
    </source>
</evidence>
<evidence type="ECO:0000256" key="8">
    <source>
        <dbReference type="ARBA" id="ARBA00023098"/>
    </source>
</evidence>
<proteinExistence type="inferred from homology"/>